<dbReference type="PANTHER" id="PTHR33835:SF1">
    <property type="entry name" value="METALLO-BETA-LACTAMASE DOMAIN-CONTAINING PROTEIN"/>
    <property type="match status" value="1"/>
</dbReference>
<proteinExistence type="predicted"/>
<reference evidence="1 2" key="1">
    <citation type="submission" date="2023-05" db="EMBL/GenBank/DDBJ databases">
        <title>YMD87, complete Genome.</title>
        <authorList>
            <person name="Zhang J."/>
            <person name="Xu X."/>
        </authorList>
    </citation>
    <scope>NUCLEOTIDE SEQUENCE [LARGE SCALE GENOMIC DNA]</scope>
    <source>
        <strain evidence="1 2">YMD87</strain>
    </source>
</reference>
<evidence type="ECO:0000313" key="2">
    <source>
        <dbReference type="Proteomes" id="UP001241605"/>
    </source>
</evidence>
<dbReference type="Proteomes" id="UP001241605">
    <property type="component" value="Chromosome"/>
</dbReference>
<keyword evidence="2" id="KW-1185">Reference proteome</keyword>
<name>A0ABY8QFN6_9RHOB</name>
<accession>A0ABY8QFN6</accession>
<organism evidence="1 2">
    <name type="scientific">Tropicibacter oceani</name>
    <dbReference type="NCBI Taxonomy" id="3058420"/>
    <lineage>
        <taxon>Bacteria</taxon>
        <taxon>Pseudomonadati</taxon>
        <taxon>Pseudomonadota</taxon>
        <taxon>Alphaproteobacteria</taxon>
        <taxon>Rhodobacterales</taxon>
        <taxon>Roseobacteraceae</taxon>
        <taxon>Tropicibacter</taxon>
    </lineage>
</organism>
<dbReference type="EMBL" id="CP124616">
    <property type="protein sequence ID" value="WGW03424.1"/>
    <property type="molecule type" value="Genomic_DNA"/>
</dbReference>
<dbReference type="PANTHER" id="PTHR33835">
    <property type="entry name" value="YALI0C07656P"/>
    <property type="match status" value="1"/>
</dbReference>
<dbReference type="InterPro" id="IPR036866">
    <property type="entry name" value="RibonucZ/Hydroxyglut_hydro"/>
</dbReference>
<dbReference type="RefSeq" id="WP_282300058.1">
    <property type="nucleotide sequence ID" value="NZ_CP124616.1"/>
</dbReference>
<gene>
    <name evidence="1" type="ORF">QF118_16070</name>
</gene>
<dbReference type="InterPro" id="IPR025638">
    <property type="entry name" value="DUF4336"/>
</dbReference>
<sequence length="229" mass="25711">MLHPFGQDIWLADGPALVATLGFHYPTRMAVIRLAGNQLLLWSPIAYSDALRQEVETLGEITHLVAPNALHHVHIGDWKKACPDARIWAAPGLDRKRPDLDIAGQLTETPPPDWGDQIALALYRGNAITTEAVLFHRPSGTALFTDLLQQMPRDWFTGWRRVIARLDLMTQDEPTVPRKFRLGFTNRKAARAARDIVRSWPVSAVVMAHGKPVTQDAKAYLDRAFAWLD</sequence>
<dbReference type="Pfam" id="PF14234">
    <property type="entry name" value="DUF4336"/>
    <property type="match status" value="1"/>
</dbReference>
<protein>
    <submittedName>
        <fullName evidence="1">DUF4336 domain-containing protein</fullName>
    </submittedName>
</protein>
<dbReference type="SUPFAM" id="SSF56281">
    <property type="entry name" value="Metallo-hydrolase/oxidoreductase"/>
    <property type="match status" value="1"/>
</dbReference>
<evidence type="ECO:0000313" key="1">
    <source>
        <dbReference type="EMBL" id="WGW03424.1"/>
    </source>
</evidence>